<dbReference type="InterPro" id="IPR016024">
    <property type="entry name" value="ARM-type_fold"/>
</dbReference>
<dbReference type="Gene3D" id="1.25.10.10">
    <property type="entry name" value="Leucine-rich Repeat Variant"/>
    <property type="match status" value="1"/>
</dbReference>
<dbReference type="Pfam" id="PF12422">
    <property type="entry name" value="Condensin2nSMC"/>
    <property type="match status" value="1"/>
</dbReference>
<organism evidence="1">
    <name type="scientific">Cryptosporidium canis</name>
    <dbReference type="NCBI Taxonomy" id="195482"/>
    <lineage>
        <taxon>Eukaryota</taxon>
        <taxon>Sar</taxon>
        <taxon>Alveolata</taxon>
        <taxon>Apicomplexa</taxon>
        <taxon>Conoidasida</taxon>
        <taxon>Coccidia</taxon>
        <taxon>Eucoccidiorida</taxon>
        <taxon>Eimeriorina</taxon>
        <taxon>Cryptosporidiidae</taxon>
        <taxon>Cryptosporidium</taxon>
    </lineage>
</organism>
<dbReference type="GO" id="GO:0005634">
    <property type="term" value="C:nucleus"/>
    <property type="evidence" value="ECO:0007669"/>
    <property type="project" value="InterPro"/>
</dbReference>
<dbReference type="SUPFAM" id="SSF48371">
    <property type="entry name" value="ARM repeat"/>
    <property type="match status" value="1"/>
</dbReference>
<dbReference type="PANTHER" id="PTHR16199">
    <property type="entry name" value="CONDENSIN-2 COMPLEX SUBUNIT G2"/>
    <property type="match status" value="1"/>
</dbReference>
<dbReference type="AlphaFoldDB" id="A0A9D5DMV9"/>
<dbReference type="GO" id="GO:0000070">
    <property type="term" value="P:mitotic sister chromatid segregation"/>
    <property type="evidence" value="ECO:0007669"/>
    <property type="project" value="TreeGrafter"/>
</dbReference>
<dbReference type="EMBL" id="JAPCXC010000007">
    <property type="protein sequence ID" value="KAJ1612341.1"/>
    <property type="molecule type" value="Genomic_DNA"/>
</dbReference>
<proteinExistence type="predicted"/>
<comment type="caution">
    <text evidence="1">The sequence shown here is derived from an EMBL/GenBank/DDBJ whole genome shotgun (WGS) entry which is preliminary data.</text>
</comment>
<reference evidence="1" key="1">
    <citation type="submission" date="2022-10" db="EMBL/GenBank/DDBJ databases">
        <title>Adaptive evolution leads to modifications in subtelomeric GC content in a zoonotic Cryptosporidium species.</title>
        <authorList>
            <person name="Li J."/>
            <person name="Feng Y."/>
            <person name="Xiao L."/>
        </authorList>
    </citation>
    <scope>NUCLEOTIDE SEQUENCE</scope>
    <source>
        <strain evidence="1">33844</strain>
    </source>
</reference>
<name>A0A9D5DMV9_9CRYT</name>
<dbReference type="Proteomes" id="UP001067231">
    <property type="component" value="Unassembled WGS sequence"/>
</dbReference>
<dbReference type="OrthoDB" id="2013972at2759"/>
<dbReference type="InterPro" id="IPR024741">
    <property type="entry name" value="Condensin2_G2"/>
</dbReference>
<protein>
    <submittedName>
        <fullName evidence="1">Protein phosphatase regulator like HEAT repeat-containing protein</fullName>
    </submittedName>
</protein>
<gene>
    <name evidence="1" type="ORF">OJ253_603</name>
</gene>
<evidence type="ECO:0000313" key="1">
    <source>
        <dbReference type="EMBL" id="KAJ1612341.1"/>
    </source>
</evidence>
<dbReference type="GO" id="GO:0000796">
    <property type="term" value="C:condensin complex"/>
    <property type="evidence" value="ECO:0007669"/>
    <property type="project" value="TreeGrafter"/>
</dbReference>
<sequence>MSQIQNKRKICVRVADVYSYNRSFDEFIKTRDSKELHNILVSCLNSSTIVKNAEGQVFISRLVSKLGHDFHVELVNIIKANTPKLSSNLLICYGEILHKIWLVYVNQNDETKMHHLEEIIQSNFCMGSIRLNPIMALRMRLILHSFHNSRDDLRVNKLLIRLYDPIIWRYLSVANWKVRLNTTALLAILFPLIDPSLSNKDYNYELDNQFSLLHNLLVDNNSEVRVAAIQSVCRILTLFWEIIPIERINDVLMTLSSKCIEDRNSSDVRVAVVNGISVIVNNPLSQSIIKRYLSKVFNYIHDFNIEVRYSVALLILKISRIKGFDYSQIISKKQILSRISKEFIIYQLRQSTYYMKYGKLSDGSKIEISDMYSNDQDLVFESLKVARVLAELLNPSIFNGSTREQLKNCYLFCELCPIGMVGYFCSLNILVDEKIGKNIENSDLLRLAVLLITTTVENCKKNRITQNKAKILLASSREILSIVFSSDLFLEELGNEAYSSSSDGGEAKRIAVKTAIKFFTKSCNDEFFVGLSQDDGILISVMQLLQHPTVFNSDIYPQFSKYIVSELLNHSLDILTSGMDKLSLGPFHDTAILLLKNWGSLDDIILKLTEGSRSILTDESELSQLNAVFDAKLSSKESGALCIKVLENIFKYSSIRTYLSNNRSTVICIRKLAAFMLSLQIDFSSVLDEGMAKHTQRLLIYCFSIIKNEDDVYELILIIVRSLNATAEHFDRSYNICPSLIELLGYTLHILNSRVSEKKEVIREIVKLSDNLSVILSNLFEIGDQNKVLIYKFQRGARMYLFALRQILGSSSFDTDSCIQEVRSKLDKFPEISI</sequence>
<dbReference type="InterPro" id="IPR011989">
    <property type="entry name" value="ARM-like"/>
</dbReference>
<dbReference type="PANTHER" id="PTHR16199:SF4">
    <property type="entry name" value="CONDENSIN-2 COMPLEX SUBUNIT G2"/>
    <property type="match status" value="1"/>
</dbReference>
<accession>A0A9D5DMV9</accession>